<evidence type="ECO:0000256" key="3">
    <source>
        <dbReference type="ARBA" id="ARBA00022448"/>
    </source>
</evidence>
<dbReference type="PANTHER" id="PTHR11410">
    <property type="entry name" value="ATP SYNTHASE SUBUNIT A"/>
    <property type="match status" value="1"/>
</dbReference>
<evidence type="ECO:0000256" key="9">
    <source>
        <dbReference type="ARBA" id="ARBA00023136"/>
    </source>
</evidence>
<dbReference type="PROSITE" id="PS00449">
    <property type="entry name" value="ATPASE_A"/>
    <property type="match status" value="1"/>
</dbReference>
<keyword evidence="5 12" id="KW-0812">Transmembrane</keyword>
<keyword evidence="8" id="KW-0406">Ion transport</keyword>
<dbReference type="InterPro" id="IPR045083">
    <property type="entry name" value="ATP_synth_F0_asu_bact/mt"/>
</dbReference>
<dbReference type="InterPro" id="IPR035908">
    <property type="entry name" value="F0_ATP_A_sf"/>
</dbReference>
<keyword evidence="4" id="KW-0138">CF(0)</keyword>
<dbReference type="PANTHER" id="PTHR11410:SF0">
    <property type="entry name" value="ATP SYNTHASE SUBUNIT A"/>
    <property type="match status" value="1"/>
</dbReference>
<dbReference type="SUPFAM" id="SSF81336">
    <property type="entry name" value="F1F0 ATP synthase subunit A"/>
    <property type="match status" value="1"/>
</dbReference>
<evidence type="ECO:0000256" key="2">
    <source>
        <dbReference type="ARBA" id="ARBA00006810"/>
    </source>
</evidence>
<dbReference type="NCBIfam" id="TIGR01131">
    <property type="entry name" value="ATP_synt_6_or_A"/>
    <property type="match status" value="1"/>
</dbReference>
<organism evidence="13">
    <name type="scientific">Telonemida sp</name>
    <dbReference type="NCBI Taxonomy" id="2652706"/>
    <lineage>
        <taxon>Eukaryota</taxon>
        <taxon>Eukaryota incertae sedis</taxon>
        <taxon>Telonemia</taxon>
        <taxon>Telonemida</taxon>
    </lineage>
</organism>
<keyword evidence="10" id="KW-0066">ATP synthesis</keyword>
<evidence type="ECO:0000256" key="8">
    <source>
        <dbReference type="ARBA" id="ARBA00023065"/>
    </source>
</evidence>
<dbReference type="GO" id="GO:0005743">
    <property type="term" value="C:mitochondrial inner membrane"/>
    <property type="evidence" value="ECO:0007669"/>
    <property type="project" value="UniProtKB-SubCell"/>
</dbReference>
<dbReference type="AlphaFoldDB" id="A0A5P8DK13"/>
<evidence type="ECO:0000256" key="12">
    <source>
        <dbReference type="SAM" id="Phobius"/>
    </source>
</evidence>
<protein>
    <recommendedName>
        <fullName evidence="11">ATP synthase subunit a</fullName>
    </recommendedName>
</protein>
<dbReference type="FunFam" id="1.20.120.220:FF:000003">
    <property type="entry name" value="ATP synthase subunit a"/>
    <property type="match status" value="1"/>
</dbReference>
<keyword evidence="6" id="KW-0375">Hydrogen ion transport</keyword>
<proteinExistence type="inferred from homology"/>
<sequence length="251" mass="28017">MFLHSPLEQFCVSSLISIEFGNTCLSFTNSSLFMIIGCDLMYLIYSLAMYQATIIPSNWQSGVESLYEFILETVENMVGDEKLAARYFPFYFFLFSFILFSNLVGMVPYSFCVTSHLAVTFTLGIIIWFGAMIIGLRHHGIHFFSRFMPSGAPFAMMPFLIGIEILSYFFQVISISVRLFANMMAGHSLLKILAGFAWAMLSAGALGLFGSFLTLSVVLAVTGLEVGIAFLQAYVFTMLACMYLSDSINLH</sequence>
<dbReference type="InterPro" id="IPR023011">
    <property type="entry name" value="ATP_synth_F0_asu_AS"/>
</dbReference>
<evidence type="ECO:0000313" key="13">
    <source>
        <dbReference type="EMBL" id="QFP99096.1"/>
    </source>
</evidence>
<evidence type="ECO:0000256" key="4">
    <source>
        <dbReference type="ARBA" id="ARBA00022547"/>
    </source>
</evidence>
<feature type="transmembrane region" description="Helical" evidence="12">
    <location>
        <begin position="192"/>
        <end position="219"/>
    </location>
</feature>
<evidence type="ECO:0000256" key="11">
    <source>
        <dbReference type="RuleBase" id="RU004450"/>
    </source>
</evidence>
<dbReference type="InterPro" id="IPR000568">
    <property type="entry name" value="ATP_synth_F0_asu"/>
</dbReference>
<keyword evidence="9 12" id="KW-0472">Membrane</keyword>
<dbReference type="GO" id="GO:0046933">
    <property type="term" value="F:proton-transporting ATP synthase activity, rotational mechanism"/>
    <property type="evidence" value="ECO:0007669"/>
    <property type="project" value="TreeGrafter"/>
</dbReference>
<feature type="transmembrane region" description="Helical" evidence="12">
    <location>
        <begin position="32"/>
        <end position="50"/>
    </location>
</feature>
<gene>
    <name evidence="13" type="primary">atp6</name>
</gene>
<dbReference type="EMBL" id="MN082145">
    <property type="protein sequence ID" value="QFP99096.1"/>
    <property type="molecule type" value="Genomic_DNA"/>
</dbReference>
<feature type="transmembrane region" description="Helical" evidence="12">
    <location>
        <begin position="157"/>
        <end position="180"/>
    </location>
</feature>
<name>A0A5P8DK13_9EUKA</name>
<dbReference type="NCBIfam" id="NF004482">
    <property type="entry name" value="PRK05815.2-4"/>
    <property type="match status" value="1"/>
</dbReference>
<dbReference type="HAMAP" id="MF_01393">
    <property type="entry name" value="ATP_synth_a_bact"/>
    <property type="match status" value="1"/>
</dbReference>
<keyword evidence="13" id="KW-0496">Mitochondrion</keyword>
<accession>A0A5P8DK13</accession>
<dbReference type="Pfam" id="PF00119">
    <property type="entry name" value="ATP-synt_A"/>
    <property type="match status" value="1"/>
</dbReference>
<comment type="similarity">
    <text evidence="2">Belongs to the ATPase A chain family.</text>
</comment>
<evidence type="ECO:0000256" key="10">
    <source>
        <dbReference type="ARBA" id="ARBA00023310"/>
    </source>
</evidence>
<keyword evidence="3" id="KW-0813">Transport</keyword>
<geneLocation type="mitochondrion" evidence="13"/>
<feature type="transmembrane region" description="Helical" evidence="12">
    <location>
        <begin position="117"/>
        <end position="136"/>
    </location>
</feature>
<evidence type="ECO:0000256" key="5">
    <source>
        <dbReference type="ARBA" id="ARBA00022692"/>
    </source>
</evidence>
<reference evidence="13" key="1">
    <citation type="submission" date="2019-06" db="EMBL/GenBank/DDBJ databases">
        <authorList>
            <person name="Wideman J.G."/>
            <person name="Richards T.A."/>
        </authorList>
    </citation>
    <scope>NUCLEOTIDE SEQUENCE</scope>
</reference>
<dbReference type="GO" id="GO:0045259">
    <property type="term" value="C:proton-transporting ATP synthase complex"/>
    <property type="evidence" value="ECO:0007669"/>
    <property type="project" value="UniProtKB-KW"/>
</dbReference>
<evidence type="ECO:0000256" key="7">
    <source>
        <dbReference type="ARBA" id="ARBA00022989"/>
    </source>
</evidence>
<evidence type="ECO:0000256" key="6">
    <source>
        <dbReference type="ARBA" id="ARBA00022781"/>
    </source>
</evidence>
<evidence type="ECO:0000256" key="1">
    <source>
        <dbReference type="ARBA" id="ARBA00004448"/>
    </source>
</evidence>
<comment type="subcellular location">
    <subcellularLocation>
        <location evidence="1 11">Mitochondrion inner membrane</location>
        <topology evidence="1 11">Multi-pass membrane protein</topology>
    </subcellularLocation>
</comment>
<dbReference type="PRINTS" id="PR00123">
    <property type="entry name" value="ATPASEA"/>
</dbReference>
<feature type="transmembrane region" description="Helical" evidence="12">
    <location>
        <begin position="90"/>
        <end position="111"/>
    </location>
</feature>
<dbReference type="Gene3D" id="1.20.120.220">
    <property type="entry name" value="ATP synthase, F0 complex, subunit A"/>
    <property type="match status" value="1"/>
</dbReference>
<keyword evidence="7 12" id="KW-1133">Transmembrane helix</keyword>
<dbReference type="CDD" id="cd00310">
    <property type="entry name" value="ATP-synt_Fo_a_6"/>
    <property type="match status" value="1"/>
</dbReference>